<name>A0A225VQS5_9STRA</name>
<dbReference type="InterPro" id="IPR021109">
    <property type="entry name" value="Peptidase_aspartic_dom_sf"/>
</dbReference>
<keyword evidence="4" id="KW-1185">Reference proteome</keyword>
<feature type="domain" description="Peptidase A2" evidence="2">
    <location>
        <begin position="14"/>
        <end position="28"/>
    </location>
</feature>
<evidence type="ECO:0000259" key="2">
    <source>
        <dbReference type="PROSITE" id="PS50175"/>
    </source>
</evidence>
<dbReference type="PROSITE" id="PS50175">
    <property type="entry name" value="ASP_PROT_RETROV"/>
    <property type="match status" value="1"/>
</dbReference>
<dbReference type="AlphaFoldDB" id="A0A225VQS5"/>
<dbReference type="PROSITE" id="PS00141">
    <property type="entry name" value="ASP_PROTEASE"/>
    <property type="match status" value="1"/>
</dbReference>
<reference evidence="4" key="1">
    <citation type="submission" date="2017-03" db="EMBL/GenBank/DDBJ databases">
        <title>Phytopthora megakarya and P. palmivora, two closely related causual agents of cacao black pod achieved similar genome size and gene model numbers by different mechanisms.</title>
        <authorList>
            <person name="Ali S."/>
            <person name="Shao J."/>
            <person name="Larry D.J."/>
            <person name="Kronmiller B."/>
            <person name="Shen D."/>
            <person name="Strem M.D."/>
            <person name="Melnick R.L."/>
            <person name="Guiltinan M.J."/>
            <person name="Tyler B.M."/>
            <person name="Meinhardt L.W."/>
            <person name="Bailey B.A."/>
        </authorList>
    </citation>
    <scope>NUCLEOTIDE SEQUENCE [LARGE SCALE GENOMIC DNA]</scope>
    <source>
        <strain evidence="4">zdho120</strain>
    </source>
</reference>
<dbReference type="OrthoDB" id="122592at2759"/>
<comment type="caution">
    <text evidence="3">The sequence shown here is derived from an EMBL/GenBank/DDBJ whole genome shotgun (WGS) entry which is preliminary data.</text>
</comment>
<dbReference type="CDD" id="cd00303">
    <property type="entry name" value="retropepsin_like"/>
    <property type="match status" value="1"/>
</dbReference>
<dbReference type="SUPFAM" id="SSF50630">
    <property type="entry name" value="Acid proteases"/>
    <property type="match status" value="1"/>
</dbReference>
<sequence length="195" mass="21583">MRALVRGAVNNVRTSILLDTGANVSIITTKLARRLRLEPIQEHGRQLEVQEIQEGKMSTTTRVKAKVTLGSNTVYEFEFWVVLYQKWSGIRLDLLNATAKLPGEEMVPLVKSLSADDDSAERMLVAGGLTKNLPIPAGEWISDAKKEPIIRNARRLDAAHCCADPDDDSVPEREANLNTIDEYHGKGGVLTARHI</sequence>
<dbReference type="Proteomes" id="UP000198211">
    <property type="component" value="Unassembled WGS sequence"/>
</dbReference>
<evidence type="ECO:0000313" key="4">
    <source>
        <dbReference type="Proteomes" id="UP000198211"/>
    </source>
</evidence>
<keyword evidence="3" id="KW-0645">Protease</keyword>
<dbReference type="EMBL" id="NBNE01003353">
    <property type="protein sequence ID" value="OWZ07901.1"/>
    <property type="molecule type" value="Genomic_DNA"/>
</dbReference>
<dbReference type="GO" id="GO:0006508">
    <property type="term" value="P:proteolysis"/>
    <property type="evidence" value="ECO:0007669"/>
    <property type="project" value="UniProtKB-KW"/>
</dbReference>
<organism evidence="3 4">
    <name type="scientific">Phytophthora megakarya</name>
    <dbReference type="NCBI Taxonomy" id="4795"/>
    <lineage>
        <taxon>Eukaryota</taxon>
        <taxon>Sar</taxon>
        <taxon>Stramenopiles</taxon>
        <taxon>Oomycota</taxon>
        <taxon>Peronosporomycetes</taxon>
        <taxon>Peronosporales</taxon>
        <taxon>Peronosporaceae</taxon>
        <taxon>Phytophthora</taxon>
    </lineage>
</organism>
<evidence type="ECO:0000256" key="1">
    <source>
        <dbReference type="ARBA" id="ARBA00022801"/>
    </source>
</evidence>
<dbReference type="Gene3D" id="2.40.70.10">
    <property type="entry name" value="Acid Proteases"/>
    <property type="match status" value="1"/>
</dbReference>
<protein>
    <submittedName>
        <fullName evidence="3">Eukaryotic/viral aspartic protease</fullName>
    </submittedName>
</protein>
<dbReference type="GO" id="GO:0004190">
    <property type="term" value="F:aspartic-type endopeptidase activity"/>
    <property type="evidence" value="ECO:0007669"/>
    <property type="project" value="InterPro"/>
</dbReference>
<dbReference type="Pfam" id="PF13650">
    <property type="entry name" value="Asp_protease_2"/>
    <property type="match status" value="1"/>
</dbReference>
<accession>A0A225VQS5</accession>
<keyword evidence="1" id="KW-0378">Hydrolase</keyword>
<evidence type="ECO:0000313" key="3">
    <source>
        <dbReference type="EMBL" id="OWZ07901.1"/>
    </source>
</evidence>
<dbReference type="InterPro" id="IPR001995">
    <property type="entry name" value="Peptidase_A2_cat"/>
</dbReference>
<gene>
    <name evidence="3" type="ORF">PHMEG_00019631</name>
</gene>
<proteinExistence type="predicted"/>
<dbReference type="InterPro" id="IPR001969">
    <property type="entry name" value="Aspartic_peptidase_AS"/>
</dbReference>